<evidence type="ECO:0000256" key="1">
    <source>
        <dbReference type="SAM" id="MobiDB-lite"/>
    </source>
</evidence>
<gene>
    <name evidence="2" type="ORF">BDP27DRAFT_1360919</name>
</gene>
<evidence type="ECO:0000313" key="2">
    <source>
        <dbReference type="EMBL" id="KAF9072603.1"/>
    </source>
</evidence>
<feature type="compositionally biased region" description="Polar residues" evidence="1">
    <location>
        <begin position="105"/>
        <end position="116"/>
    </location>
</feature>
<feature type="region of interest" description="Disordered" evidence="1">
    <location>
        <begin position="97"/>
        <end position="116"/>
    </location>
</feature>
<protein>
    <submittedName>
        <fullName evidence="2">Aa1-PRI4</fullName>
    </submittedName>
</protein>
<keyword evidence="3" id="KW-1185">Reference proteome</keyword>
<dbReference type="EMBL" id="JADNRY010000023">
    <property type="protein sequence ID" value="KAF9072603.1"/>
    <property type="molecule type" value="Genomic_DNA"/>
</dbReference>
<proteinExistence type="predicted"/>
<dbReference type="Proteomes" id="UP000772434">
    <property type="component" value="Unassembled WGS sequence"/>
</dbReference>
<reference evidence="2" key="1">
    <citation type="submission" date="2020-11" db="EMBL/GenBank/DDBJ databases">
        <authorList>
            <consortium name="DOE Joint Genome Institute"/>
            <person name="Ahrendt S."/>
            <person name="Riley R."/>
            <person name="Andreopoulos W."/>
            <person name="Labutti K."/>
            <person name="Pangilinan J."/>
            <person name="Ruiz-Duenas F.J."/>
            <person name="Barrasa J.M."/>
            <person name="Sanchez-Garcia M."/>
            <person name="Camarero S."/>
            <person name="Miyauchi S."/>
            <person name="Serrano A."/>
            <person name="Linde D."/>
            <person name="Babiker R."/>
            <person name="Drula E."/>
            <person name="Ayuso-Fernandez I."/>
            <person name="Pacheco R."/>
            <person name="Padilla G."/>
            <person name="Ferreira P."/>
            <person name="Barriuso J."/>
            <person name="Kellner H."/>
            <person name="Castanera R."/>
            <person name="Alfaro M."/>
            <person name="Ramirez L."/>
            <person name="Pisabarro A.G."/>
            <person name="Kuo A."/>
            <person name="Tritt A."/>
            <person name="Lipzen A."/>
            <person name="He G."/>
            <person name="Yan M."/>
            <person name="Ng V."/>
            <person name="Cullen D."/>
            <person name="Martin F."/>
            <person name="Rosso M.-N."/>
            <person name="Henrissat B."/>
            <person name="Hibbett D."/>
            <person name="Martinez A.T."/>
            <person name="Grigoriev I.V."/>
        </authorList>
    </citation>
    <scope>NUCLEOTIDE SEQUENCE</scope>
    <source>
        <strain evidence="2">AH 40177</strain>
    </source>
</reference>
<organism evidence="2 3">
    <name type="scientific">Rhodocollybia butyracea</name>
    <dbReference type="NCBI Taxonomy" id="206335"/>
    <lineage>
        <taxon>Eukaryota</taxon>
        <taxon>Fungi</taxon>
        <taxon>Dikarya</taxon>
        <taxon>Basidiomycota</taxon>
        <taxon>Agaricomycotina</taxon>
        <taxon>Agaricomycetes</taxon>
        <taxon>Agaricomycetidae</taxon>
        <taxon>Agaricales</taxon>
        <taxon>Marasmiineae</taxon>
        <taxon>Omphalotaceae</taxon>
        <taxon>Rhodocollybia</taxon>
    </lineage>
</organism>
<dbReference type="AlphaFoldDB" id="A0A9P5UBY2"/>
<comment type="caution">
    <text evidence="2">The sequence shown here is derived from an EMBL/GenBank/DDBJ whole genome shotgun (WGS) entry which is preliminary data.</text>
</comment>
<evidence type="ECO:0000313" key="3">
    <source>
        <dbReference type="Proteomes" id="UP000772434"/>
    </source>
</evidence>
<accession>A0A9P5UBY2</accession>
<sequence>MSNESFATIAAEDLPVYNMFIVRGVQWANPDDNDEGTIPVAYTINSDVTVPKFWSDDKALALLYDDIPMGFDSFRGSIGNGRIFIETGKGVTIKGPIHGGPEEGQSFTGSGTWLVG</sequence>
<name>A0A9P5UBY2_9AGAR</name>